<dbReference type="Proteomes" id="UP000887013">
    <property type="component" value="Unassembled WGS sequence"/>
</dbReference>
<protein>
    <submittedName>
        <fullName evidence="2">Uncharacterized protein</fullName>
    </submittedName>
</protein>
<reference evidence="2" key="1">
    <citation type="submission" date="2020-08" db="EMBL/GenBank/DDBJ databases">
        <title>Multicomponent nature underlies the extraordinary mechanical properties of spider dragline silk.</title>
        <authorList>
            <person name="Kono N."/>
            <person name="Nakamura H."/>
            <person name="Mori M."/>
            <person name="Yoshida Y."/>
            <person name="Ohtoshi R."/>
            <person name="Malay A.D."/>
            <person name="Moran D.A.P."/>
            <person name="Tomita M."/>
            <person name="Numata K."/>
            <person name="Arakawa K."/>
        </authorList>
    </citation>
    <scope>NUCLEOTIDE SEQUENCE</scope>
</reference>
<keyword evidence="3" id="KW-1185">Reference proteome</keyword>
<gene>
    <name evidence="2" type="ORF">NPIL_18151</name>
</gene>
<accession>A0A8X6UIF5</accession>
<feature type="compositionally biased region" description="Polar residues" evidence="1">
    <location>
        <begin position="164"/>
        <end position="195"/>
    </location>
</feature>
<proteinExistence type="predicted"/>
<evidence type="ECO:0000313" key="3">
    <source>
        <dbReference type="Proteomes" id="UP000887013"/>
    </source>
</evidence>
<sequence length="317" mass="35370">MASPIMENSEPKKSKQVTNSDLSDVESMHSASSSSEGESEIETKTSTKPETAQTEDNNDSDTENNNGFTVVTRKKRVHPIIIDETALFSAFFARGIYPILIDDLGILAYDHGIGPGIPPLPRYELSLKFLTCLHSHALPLIMPEENTHRIGTKNVHGFNRPYANPNQEPGTTRTPKPPNLYQQLQNDSRTSSSKGTSHRVEELCWKKWRTGGRKIWREGEVEILYSDWLLKQSSTAIYPIEKAEVIADSLEKQFSPNLDVENPEFSAQVKQVVHSFLSEPAAARPVTPPQDESAARCAADTDREGDRLTVPSPHRTH</sequence>
<feature type="region of interest" description="Disordered" evidence="1">
    <location>
        <begin position="280"/>
        <end position="317"/>
    </location>
</feature>
<dbReference type="AlphaFoldDB" id="A0A8X6UIF5"/>
<name>A0A8X6UIF5_NEPPI</name>
<comment type="caution">
    <text evidence="2">The sequence shown here is derived from an EMBL/GenBank/DDBJ whole genome shotgun (WGS) entry which is preliminary data.</text>
</comment>
<evidence type="ECO:0000313" key="2">
    <source>
        <dbReference type="EMBL" id="GFU36738.1"/>
    </source>
</evidence>
<evidence type="ECO:0000256" key="1">
    <source>
        <dbReference type="SAM" id="MobiDB-lite"/>
    </source>
</evidence>
<dbReference type="OrthoDB" id="6473481at2759"/>
<feature type="region of interest" description="Disordered" evidence="1">
    <location>
        <begin position="151"/>
        <end position="196"/>
    </location>
</feature>
<dbReference type="EMBL" id="BMAW01130870">
    <property type="protein sequence ID" value="GFU36738.1"/>
    <property type="molecule type" value="Genomic_DNA"/>
</dbReference>
<feature type="region of interest" description="Disordered" evidence="1">
    <location>
        <begin position="1"/>
        <end position="67"/>
    </location>
</feature>
<organism evidence="2 3">
    <name type="scientific">Nephila pilipes</name>
    <name type="common">Giant wood spider</name>
    <name type="synonym">Nephila maculata</name>
    <dbReference type="NCBI Taxonomy" id="299642"/>
    <lineage>
        <taxon>Eukaryota</taxon>
        <taxon>Metazoa</taxon>
        <taxon>Ecdysozoa</taxon>
        <taxon>Arthropoda</taxon>
        <taxon>Chelicerata</taxon>
        <taxon>Arachnida</taxon>
        <taxon>Araneae</taxon>
        <taxon>Araneomorphae</taxon>
        <taxon>Entelegynae</taxon>
        <taxon>Araneoidea</taxon>
        <taxon>Nephilidae</taxon>
        <taxon>Nephila</taxon>
    </lineage>
</organism>